<accession>A0A2A5AWE5</accession>
<evidence type="ECO:0000313" key="2">
    <source>
        <dbReference type="EMBL" id="PCJ23176.1"/>
    </source>
</evidence>
<evidence type="ECO:0000259" key="1">
    <source>
        <dbReference type="PROSITE" id="PS51459"/>
    </source>
</evidence>
<proteinExistence type="predicted"/>
<dbReference type="Pfam" id="PF02661">
    <property type="entry name" value="Fic"/>
    <property type="match status" value="1"/>
</dbReference>
<evidence type="ECO:0000313" key="3">
    <source>
        <dbReference type="Proteomes" id="UP000218327"/>
    </source>
</evidence>
<dbReference type="PIRSF" id="PIRSF018297">
    <property type="entry name" value="Doc"/>
    <property type="match status" value="1"/>
</dbReference>
<gene>
    <name evidence="2" type="ORF">COA96_12425</name>
</gene>
<feature type="domain" description="Fido" evidence="1">
    <location>
        <begin position="5"/>
        <end position="119"/>
    </location>
</feature>
<dbReference type="SUPFAM" id="SSF140931">
    <property type="entry name" value="Fic-like"/>
    <property type="match status" value="1"/>
</dbReference>
<dbReference type="AlphaFoldDB" id="A0A2A5AWE5"/>
<sequence>MTDYLTAVDVLAIHTDQIERYGGSHGLRDAGLLEAALYRPQTGYYDGLITQAAALWESLSQSHPFIDGNKRTPFACAYTFLAINGVQIISEADATYKFISNLYETNTLSIEILESWLLENTDSVS</sequence>
<dbReference type="EMBL" id="NVVJ01000043">
    <property type="protein sequence ID" value="PCJ23176.1"/>
    <property type="molecule type" value="Genomic_DNA"/>
</dbReference>
<dbReference type="PROSITE" id="PS51459">
    <property type="entry name" value="FIDO"/>
    <property type="match status" value="1"/>
</dbReference>
<dbReference type="Gene3D" id="1.20.120.1870">
    <property type="entry name" value="Fic/DOC protein, Fido domain"/>
    <property type="match status" value="1"/>
</dbReference>
<dbReference type="InterPro" id="IPR006440">
    <property type="entry name" value="Doc"/>
</dbReference>
<dbReference type="GO" id="GO:0016301">
    <property type="term" value="F:kinase activity"/>
    <property type="evidence" value="ECO:0007669"/>
    <property type="project" value="InterPro"/>
</dbReference>
<reference evidence="3" key="1">
    <citation type="submission" date="2017-08" db="EMBL/GenBank/DDBJ databases">
        <title>A dynamic microbial community with high functional redundancy inhabits the cold, oxic subseafloor aquifer.</title>
        <authorList>
            <person name="Tully B.J."/>
            <person name="Wheat C.G."/>
            <person name="Glazer B.T."/>
            <person name="Huber J.A."/>
        </authorList>
    </citation>
    <scope>NUCLEOTIDE SEQUENCE [LARGE SCALE GENOMIC DNA]</scope>
</reference>
<dbReference type="InterPro" id="IPR003812">
    <property type="entry name" value="Fido"/>
</dbReference>
<comment type="caution">
    <text evidence="2">The sequence shown here is derived from an EMBL/GenBank/DDBJ whole genome shotgun (WGS) entry which is preliminary data.</text>
</comment>
<dbReference type="Proteomes" id="UP000218327">
    <property type="component" value="Unassembled WGS sequence"/>
</dbReference>
<dbReference type="InterPro" id="IPR036597">
    <property type="entry name" value="Fido-like_dom_sf"/>
</dbReference>
<dbReference type="PANTHER" id="PTHR39426">
    <property type="entry name" value="HOMOLOGY TO DEATH-ON-CURING PROTEIN OF PHAGE P1"/>
    <property type="match status" value="1"/>
</dbReference>
<dbReference type="InterPro" id="IPR053737">
    <property type="entry name" value="Type_II_TA_Toxin"/>
</dbReference>
<organism evidence="2 3">
    <name type="scientific">SAR86 cluster bacterium</name>
    <dbReference type="NCBI Taxonomy" id="2030880"/>
    <lineage>
        <taxon>Bacteria</taxon>
        <taxon>Pseudomonadati</taxon>
        <taxon>Pseudomonadota</taxon>
        <taxon>Gammaproteobacteria</taxon>
        <taxon>SAR86 cluster</taxon>
    </lineage>
</organism>
<dbReference type="NCBIfam" id="TIGR01550">
    <property type="entry name" value="DOC_P1"/>
    <property type="match status" value="1"/>
</dbReference>
<name>A0A2A5AWE5_9GAMM</name>
<dbReference type="PANTHER" id="PTHR39426:SF1">
    <property type="entry name" value="HOMOLOGY TO DEATH-ON-CURING PROTEIN OF PHAGE P1"/>
    <property type="match status" value="1"/>
</dbReference>
<protein>
    <submittedName>
        <fullName evidence="2">Type II toxin-antitoxin system death-on-curing family toxin</fullName>
    </submittedName>
</protein>